<comment type="caution">
    <text evidence="1">The sequence shown here is derived from an EMBL/GenBank/DDBJ whole genome shotgun (WGS) entry which is preliminary data.</text>
</comment>
<name>A0AAD2HWJ5_9AGAR</name>
<sequence length="114" mass="13114">MDKEPSQTQCQVVDHFWNWADKDSCKLLFTQSALLKKIKKKDEIQAYVANILGAQSQKHARVVTCPTVDEALLLWVQDMEQKKNTVMGVMLVEKRKQLEEVMNVPNKKHLMGMG</sequence>
<evidence type="ECO:0000313" key="3">
    <source>
        <dbReference type="Proteomes" id="UP001295794"/>
    </source>
</evidence>
<proteinExistence type="predicted"/>
<evidence type="ECO:0008006" key="4">
    <source>
        <dbReference type="Google" id="ProtNLM"/>
    </source>
</evidence>
<keyword evidence="3" id="KW-1185">Reference proteome</keyword>
<dbReference type="EMBL" id="CAVNYO010000446">
    <property type="protein sequence ID" value="CAK5282074.1"/>
    <property type="molecule type" value="Genomic_DNA"/>
</dbReference>
<evidence type="ECO:0000313" key="2">
    <source>
        <dbReference type="EMBL" id="CAK5282074.1"/>
    </source>
</evidence>
<evidence type="ECO:0000313" key="1">
    <source>
        <dbReference type="EMBL" id="CAK5282048.1"/>
    </source>
</evidence>
<accession>A0AAD2HWJ5</accession>
<gene>
    <name evidence="1" type="ORF">MYCIT1_LOCUS33489</name>
    <name evidence="2" type="ORF">MYCIT1_LOCUS33521</name>
</gene>
<organism evidence="1 3">
    <name type="scientific">Mycena citricolor</name>
    <dbReference type="NCBI Taxonomy" id="2018698"/>
    <lineage>
        <taxon>Eukaryota</taxon>
        <taxon>Fungi</taxon>
        <taxon>Dikarya</taxon>
        <taxon>Basidiomycota</taxon>
        <taxon>Agaricomycotina</taxon>
        <taxon>Agaricomycetes</taxon>
        <taxon>Agaricomycetidae</taxon>
        <taxon>Agaricales</taxon>
        <taxon>Marasmiineae</taxon>
        <taxon>Mycenaceae</taxon>
        <taxon>Mycena</taxon>
    </lineage>
</organism>
<dbReference type="AlphaFoldDB" id="A0AAD2HWJ5"/>
<dbReference type="Gene3D" id="1.10.10.60">
    <property type="entry name" value="Homeodomain-like"/>
    <property type="match status" value="1"/>
</dbReference>
<protein>
    <recommendedName>
        <fullName evidence="4">HTH CENPB-type domain-containing protein</fullName>
    </recommendedName>
</protein>
<reference evidence="1" key="1">
    <citation type="submission" date="2023-11" db="EMBL/GenBank/DDBJ databases">
        <authorList>
            <person name="De Vega J J."/>
            <person name="De Vega J J."/>
        </authorList>
    </citation>
    <scope>NUCLEOTIDE SEQUENCE</scope>
</reference>
<dbReference type="EMBL" id="CAVNYO010000446">
    <property type="protein sequence ID" value="CAK5282048.1"/>
    <property type="molecule type" value="Genomic_DNA"/>
</dbReference>
<dbReference type="Proteomes" id="UP001295794">
    <property type="component" value="Unassembled WGS sequence"/>
</dbReference>